<sequence>DFRFRTNIEIYEEMKCISLVYLLFVFIYQTESVYANNRDTEESNNIRQQIYKRLTSAKDYGECCLKVLSCCVLRIPGRKRSILDTMDNEWRKTIRKDLPSKFNILRSIRKREDEIEDAGKTFIRRTRKFPVEERQRQEGLEYLPKLKNIALFLKLNQFDHFMRKSTQKYLHRRNEILKREIVILAQRLIRKLHRSS</sequence>
<evidence type="ECO:0000313" key="2">
    <source>
        <dbReference type="Proteomes" id="UP000594262"/>
    </source>
</evidence>
<reference evidence="1" key="1">
    <citation type="submission" date="2021-01" db="UniProtKB">
        <authorList>
            <consortium name="EnsemblMetazoa"/>
        </authorList>
    </citation>
    <scope>IDENTIFICATION</scope>
</reference>
<proteinExistence type="predicted"/>
<protein>
    <submittedName>
        <fullName evidence="1">Uncharacterized protein</fullName>
    </submittedName>
</protein>
<accession>A0A7M5X343</accession>
<dbReference type="AlphaFoldDB" id="A0A7M5X343"/>
<evidence type="ECO:0000313" key="1">
    <source>
        <dbReference type="EnsemblMetazoa" id="CLYHEMP016254.1"/>
    </source>
</evidence>
<organism evidence="1 2">
    <name type="scientific">Clytia hemisphaerica</name>
    <dbReference type="NCBI Taxonomy" id="252671"/>
    <lineage>
        <taxon>Eukaryota</taxon>
        <taxon>Metazoa</taxon>
        <taxon>Cnidaria</taxon>
        <taxon>Hydrozoa</taxon>
        <taxon>Hydroidolina</taxon>
        <taxon>Leptothecata</taxon>
        <taxon>Obeliida</taxon>
        <taxon>Clytiidae</taxon>
        <taxon>Clytia</taxon>
    </lineage>
</organism>
<keyword evidence="2" id="KW-1185">Reference proteome</keyword>
<dbReference type="EnsemblMetazoa" id="CLYHEMT016254.1">
    <property type="protein sequence ID" value="CLYHEMP016254.1"/>
    <property type="gene ID" value="CLYHEMG016254"/>
</dbReference>
<name>A0A7M5X343_9CNID</name>
<dbReference type="Proteomes" id="UP000594262">
    <property type="component" value="Unplaced"/>
</dbReference>